<keyword evidence="2" id="KW-1133">Transmembrane helix</keyword>
<evidence type="ECO:0000313" key="4">
    <source>
        <dbReference type="EMBL" id="EEP21980.1"/>
    </source>
</evidence>
<feature type="compositionally biased region" description="Acidic residues" evidence="1">
    <location>
        <begin position="464"/>
        <end position="473"/>
    </location>
</feature>
<dbReference type="AlphaFoldDB" id="C4FCS2"/>
<dbReference type="HOGENOM" id="CLU_577048_0_0_11"/>
<sequence length="473" mass="49815">MVECMTFEALNDEQSGAVVGTSRIGVSQAAKWLICLVIALMCALWITPCAFAEGEGTLTENITDPQNLLGSNVSAVTDKIKETKQQSGVTVRLLYVESFGTEVNPTKWASGVLESLSPKPNTVLLAVASGDGKLVVVASGNSEDWLRNSKTMDALSEAATDKLAKSGAQDWSGAAIAMMDQIMLLKKTSTSGSLSKIAVIVLMCVVVVLIVGTIVFVVLRNRRRRKEAELDAARAAAGKRTRANRRGHAVGHAAESASRSRGRRGEEHGRGRRGKRSDESVESADVAKSVAKSDADKDGIEAANVTEGAAEPAMVSADAPADDSAKFMPVSNQVEQSEMAGPTELTGPAESTEPVEPTGQPVAQRMEFPEATPEAGAAERTETQPVETPAGDESEPKKHSGFHLFGKGGKGDKGGAKGASAEPLFHAGDSFMPGDGSVDQSVSDDIESMFARPFIPGTQRPSDENSENDENKD</sequence>
<name>C4FCS2_9BIFI</name>
<dbReference type="InterPro" id="IPR007621">
    <property type="entry name" value="TPM_dom"/>
</dbReference>
<feature type="compositionally biased region" description="Basic residues" evidence="1">
    <location>
        <begin position="237"/>
        <end position="249"/>
    </location>
</feature>
<dbReference type="Pfam" id="PF04536">
    <property type="entry name" value="TPM_phosphatase"/>
    <property type="match status" value="1"/>
</dbReference>
<evidence type="ECO:0000256" key="2">
    <source>
        <dbReference type="SAM" id="Phobius"/>
    </source>
</evidence>
<keyword evidence="2" id="KW-0812">Transmembrane</keyword>
<comment type="caution">
    <text evidence="4">The sequence shown here is derived from an EMBL/GenBank/DDBJ whole genome shotgun (WGS) entry which is preliminary data.</text>
</comment>
<feature type="transmembrane region" description="Helical" evidence="2">
    <location>
        <begin position="29"/>
        <end position="47"/>
    </location>
</feature>
<organism evidence="4 5">
    <name type="scientific">Bifidobacterium angulatum DSM 20098 = JCM 7096</name>
    <dbReference type="NCBI Taxonomy" id="518635"/>
    <lineage>
        <taxon>Bacteria</taxon>
        <taxon>Bacillati</taxon>
        <taxon>Actinomycetota</taxon>
        <taxon>Actinomycetes</taxon>
        <taxon>Bifidobacteriales</taxon>
        <taxon>Bifidobacteriaceae</taxon>
        <taxon>Bifidobacterium</taxon>
    </lineage>
</organism>
<dbReference type="eggNOG" id="ENOG5031Y3Y">
    <property type="taxonomic scope" value="Bacteria"/>
</dbReference>
<evidence type="ECO:0000259" key="3">
    <source>
        <dbReference type="Pfam" id="PF04536"/>
    </source>
</evidence>
<protein>
    <recommendedName>
        <fullName evidence="3">TPM domain-containing protein</fullName>
    </recommendedName>
</protein>
<proteinExistence type="predicted"/>
<dbReference type="Proteomes" id="UP000006408">
    <property type="component" value="Unassembled WGS sequence"/>
</dbReference>
<evidence type="ECO:0000313" key="5">
    <source>
        <dbReference type="Proteomes" id="UP000006408"/>
    </source>
</evidence>
<feature type="domain" description="TPM" evidence="3">
    <location>
        <begin position="62"/>
        <end position="183"/>
    </location>
</feature>
<dbReference type="EMBL" id="ABYS02000001">
    <property type="protein sequence ID" value="EEP21980.1"/>
    <property type="molecule type" value="Genomic_DNA"/>
</dbReference>
<feature type="region of interest" description="Disordered" evidence="1">
    <location>
        <begin position="336"/>
        <end position="473"/>
    </location>
</feature>
<dbReference type="STRING" id="1683.Bang102_001390"/>
<feature type="region of interest" description="Disordered" evidence="1">
    <location>
        <begin position="228"/>
        <end position="299"/>
    </location>
</feature>
<dbReference type="PATRIC" id="fig|518635.7.peg.92"/>
<feature type="transmembrane region" description="Helical" evidence="2">
    <location>
        <begin position="197"/>
        <end position="219"/>
    </location>
</feature>
<reference evidence="4" key="1">
    <citation type="submission" date="2009-04" db="EMBL/GenBank/DDBJ databases">
        <authorList>
            <person name="Weinstock G."/>
            <person name="Sodergren E."/>
            <person name="Clifton S."/>
            <person name="Fulton L."/>
            <person name="Fulton B."/>
            <person name="Courtney L."/>
            <person name="Fronick C."/>
            <person name="Harrison M."/>
            <person name="Strong C."/>
            <person name="Farmer C."/>
            <person name="Delahaunty K."/>
            <person name="Markovic C."/>
            <person name="Hall O."/>
            <person name="Minx P."/>
            <person name="Tomlinson C."/>
            <person name="Mitreva M."/>
            <person name="Nelson J."/>
            <person name="Hou S."/>
            <person name="Wollam A."/>
            <person name="Pepin K.H."/>
            <person name="Johnson M."/>
            <person name="Bhonagiri V."/>
            <person name="Nash W.E."/>
            <person name="Warren W."/>
            <person name="Chinwalla A."/>
            <person name="Mardis E.R."/>
            <person name="Wilson R.K."/>
        </authorList>
    </citation>
    <scope>NUCLEOTIDE SEQUENCE [LARGE SCALE GENOMIC DNA]</scope>
    <source>
        <strain evidence="4">DSM 20098</strain>
    </source>
</reference>
<evidence type="ECO:0000256" key="1">
    <source>
        <dbReference type="SAM" id="MobiDB-lite"/>
    </source>
</evidence>
<dbReference type="Gene3D" id="3.10.310.50">
    <property type="match status" value="1"/>
</dbReference>
<keyword evidence="5" id="KW-1185">Reference proteome</keyword>
<keyword evidence="2" id="KW-0472">Membrane</keyword>
<gene>
    <name evidence="4" type="ORF">BIFANG_02098</name>
</gene>
<accession>C4FCS2</accession>